<name>A0A517QHC4_9PLAN</name>
<dbReference type="AlphaFoldDB" id="A0A517QHC4"/>
<dbReference type="Proteomes" id="UP000315724">
    <property type="component" value="Chromosome"/>
</dbReference>
<sequence length="72" mass="8209">MEVMCANGFVPKVIERTRFHSECFFRAYVLDEVSLNYAILIEQADLNNACRISNIVHDTASQSMQVVTPCRL</sequence>
<evidence type="ECO:0000313" key="1">
    <source>
        <dbReference type="EMBL" id="QDT31034.1"/>
    </source>
</evidence>
<gene>
    <name evidence="1" type="ORF">Mal48_02640</name>
</gene>
<organism evidence="1 2">
    <name type="scientific">Thalassoglobus polymorphus</name>
    <dbReference type="NCBI Taxonomy" id="2527994"/>
    <lineage>
        <taxon>Bacteria</taxon>
        <taxon>Pseudomonadati</taxon>
        <taxon>Planctomycetota</taxon>
        <taxon>Planctomycetia</taxon>
        <taxon>Planctomycetales</taxon>
        <taxon>Planctomycetaceae</taxon>
        <taxon>Thalassoglobus</taxon>
    </lineage>
</organism>
<dbReference type="EMBL" id="CP036267">
    <property type="protein sequence ID" value="QDT31034.1"/>
    <property type="molecule type" value="Genomic_DNA"/>
</dbReference>
<reference evidence="1 2" key="1">
    <citation type="submission" date="2019-02" db="EMBL/GenBank/DDBJ databases">
        <title>Deep-cultivation of Planctomycetes and their phenomic and genomic characterization uncovers novel biology.</title>
        <authorList>
            <person name="Wiegand S."/>
            <person name="Jogler M."/>
            <person name="Boedeker C."/>
            <person name="Pinto D."/>
            <person name="Vollmers J."/>
            <person name="Rivas-Marin E."/>
            <person name="Kohn T."/>
            <person name="Peeters S.H."/>
            <person name="Heuer A."/>
            <person name="Rast P."/>
            <person name="Oberbeckmann S."/>
            <person name="Bunk B."/>
            <person name="Jeske O."/>
            <person name="Meyerdierks A."/>
            <person name="Storesund J.E."/>
            <person name="Kallscheuer N."/>
            <person name="Luecker S."/>
            <person name="Lage O.M."/>
            <person name="Pohl T."/>
            <person name="Merkel B.J."/>
            <person name="Hornburger P."/>
            <person name="Mueller R.-W."/>
            <person name="Bruemmer F."/>
            <person name="Labrenz M."/>
            <person name="Spormann A.M."/>
            <person name="Op den Camp H."/>
            <person name="Overmann J."/>
            <person name="Amann R."/>
            <person name="Jetten M.S.M."/>
            <person name="Mascher T."/>
            <person name="Medema M.H."/>
            <person name="Devos D.P."/>
            <person name="Kaster A.-K."/>
            <person name="Ovreas L."/>
            <person name="Rohde M."/>
            <person name="Galperin M.Y."/>
            <person name="Jogler C."/>
        </authorList>
    </citation>
    <scope>NUCLEOTIDE SEQUENCE [LARGE SCALE GENOMIC DNA]</scope>
    <source>
        <strain evidence="1 2">Mal48</strain>
    </source>
</reference>
<dbReference type="KEGG" id="tpol:Mal48_02640"/>
<evidence type="ECO:0000313" key="2">
    <source>
        <dbReference type="Proteomes" id="UP000315724"/>
    </source>
</evidence>
<proteinExistence type="predicted"/>
<accession>A0A517QHC4</accession>
<protein>
    <submittedName>
        <fullName evidence="1">Uncharacterized protein</fullName>
    </submittedName>
</protein>
<keyword evidence="2" id="KW-1185">Reference proteome</keyword>